<reference evidence="2" key="1">
    <citation type="submission" date="2019-10" db="EMBL/GenBank/DDBJ databases">
        <title>Lacipirellula parvula gen. nov., sp. nov., representing a lineage of planctomycetes widespread in freshwater anoxic habitats, and description of the family Lacipirellulaceae.</title>
        <authorList>
            <person name="Dedysh S.N."/>
            <person name="Kulichevskaya I.S."/>
            <person name="Beletsky A.V."/>
            <person name="Rakitin A.L."/>
            <person name="Mardanov A.V."/>
            <person name="Ivanova A.A."/>
            <person name="Saltykova V.X."/>
            <person name="Rijpstra W.I.C."/>
            <person name="Sinninghe Damste J.S."/>
            <person name="Ravin N.V."/>
        </authorList>
    </citation>
    <scope>NUCLEOTIDE SEQUENCE [LARGE SCALE GENOMIC DNA]</scope>
    <source>
        <strain evidence="2">PX69</strain>
    </source>
</reference>
<evidence type="ECO:0000313" key="1">
    <source>
        <dbReference type="EMBL" id="BBO32112.1"/>
    </source>
</evidence>
<protein>
    <submittedName>
        <fullName evidence="1">Uncharacterized protein</fullName>
    </submittedName>
</protein>
<dbReference type="KEGG" id="lpav:PLANPX_1724"/>
<gene>
    <name evidence="1" type="ORF">PLANPX_1724</name>
</gene>
<accession>A0A5K7X8A7</accession>
<evidence type="ECO:0000313" key="2">
    <source>
        <dbReference type="Proteomes" id="UP000326837"/>
    </source>
</evidence>
<dbReference type="AlphaFoldDB" id="A0A5K7X8A7"/>
<sequence length="70" mass="7583">MRRAGIGAFAAQRCKATGRRISSAGSQPPLRLLGASVRMNPGAAKRFGETRNRFAMFSIQASIRFGRRSA</sequence>
<dbReference type="Proteomes" id="UP000326837">
    <property type="component" value="Chromosome"/>
</dbReference>
<dbReference type="EMBL" id="AP021861">
    <property type="protein sequence ID" value="BBO32112.1"/>
    <property type="molecule type" value="Genomic_DNA"/>
</dbReference>
<organism evidence="1 2">
    <name type="scientific">Lacipirellula parvula</name>
    <dbReference type="NCBI Taxonomy" id="2650471"/>
    <lineage>
        <taxon>Bacteria</taxon>
        <taxon>Pseudomonadati</taxon>
        <taxon>Planctomycetota</taxon>
        <taxon>Planctomycetia</taxon>
        <taxon>Pirellulales</taxon>
        <taxon>Lacipirellulaceae</taxon>
        <taxon>Lacipirellula</taxon>
    </lineage>
</organism>
<proteinExistence type="predicted"/>
<keyword evidence="2" id="KW-1185">Reference proteome</keyword>
<name>A0A5K7X8A7_9BACT</name>